<comment type="caution">
    <text evidence="1">The sequence shown here is derived from an EMBL/GenBank/DDBJ whole genome shotgun (WGS) entry which is preliminary data.</text>
</comment>
<sequence length="32" mass="3663">MLSSSCPPLILSFPFWDNMFEQSGSLKINLFI</sequence>
<reference evidence="1" key="1">
    <citation type="submission" date="2017-07" db="EMBL/GenBank/DDBJ databases">
        <title>Taro Niue Genome Assembly and Annotation.</title>
        <authorList>
            <person name="Atibalentja N."/>
            <person name="Keating K."/>
            <person name="Fields C.J."/>
        </authorList>
    </citation>
    <scope>NUCLEOTIDE SEQUENCE</scope>
    <source>
        <strain evidence="1">Niue_2</strain>
        <tissue evidence="1">Leaf</tissue>
    </source>
</reference>
<name>A0A843VPR4_COLES</name>
<dbReference type="EMBL" id="NMUH01002287">
    <property type="protein sequence ID" value="MQL99061.1"/>
    <property type="molecule type" value="Genomic_DNA"/>
</dbReference>
<gene>
    <name evidence="1" type="ORF">Taro_031771</name>
</gene>
<protein>
    <submittedName>
        <fullName evidence="1">Uncharacterized protein</fullName>
    </submittedName>
</protein>
<evidence type="ECO:0000313" key="1">
    <source>
        <dbReference type="EMBL" id="MQL99061.1"/>
    </source>
</evidence>
<proteinExistence type="predicted"/>
<dbReference type="Proteomes" id="UP000652761">
    <property type="component" value="Unassembled WGS sequence"/>
</dbReference>
<dbReference type="AlphaFoldDB" id="A0A843VPR4"/>
<organism evidence="1 2">
    <name type="scientific">Colocasia esculenta</name>
    <name type="common">Wild taro</name>
    <name type="synonym">Arum esculentum</name>
    <dbReference type="NCBI Taxonomy" id="4460"/>
    <lineage>
        <taxon>Eukaryota</taxon>
        <taxon>Viridiplantae</taxon>
        <taxon>Streptophyta</taxon>
        <taxon>Embryophyta</taxon>
        <taxon>Tracheophyta</taxon>
        <taxon>Spermatophyta</taxon>
        <taxon>Magnoliopsida</taxon>
        <taxon>Liliopsida</taxon>
        <taxon>Araceae</taxon>
        <taxon>Aroideae</taxon>
        <taxon>Colocasieae</taxon>
        <taxon>Colocasia</taxon>
    </lineage>
</organism>
<keyword evidence="2" id="KW-1185">Reference proteome</keyword>
<accession>A0A843VPR4</accession>
<evidence type="ECO:0000313" key="2">
    <source>
        <dbReference type="Proteomes" id="UP000652761"/>
    </source>
</evidence>